<dbReference type="PROSITE" id="PS51736">
    <property type="entry name" value="RECOMBINASES_3"/>
    <property type="match status" value="1"/>
</dbReference>
<dbReference type="SUPFAM" id="SSF53041">
    <property type="entry name" value="Resolvase-like"/>
    <property type="match status" value="1"/>
</dbReference>
<dbReference type="EMBL" id="CAACVJ010000112">
    <property type="protein sequence ID" value="VEP13428.1"/>
    <property type="molecule type" value="Genomic_DNA"/>
</dbReference>
<evidence type="ECO:0000256" key="3">
    <source>
        <dbReference type="ARBA" id="ARBA00023172"/>
    </source>
</evidence>
<dbReference type="InterPro" id="IPR048046">
    <property type="entry name" value="Transpos_IS607"/>
</dbReference>
<dbReference type="GO" id="GO:0015074">
    <property type="term" value="P:DNA integration"/>
    <property type="evidence" value="ECO:0007669"/>
    <property type="project" value="UniProtKB-KW"/>
</dbReference>
<evidence type="ECO:0000259" key="6">
    <source>
        <dbReference type="PROSITE" id="PS50937"/>
    </source>
</evidence>
<dbReference type="SUPFAM" id="SSF46955">
    <property type="entry name" value="Putative DNA-binding domain"/>
    <property type="match status" value="1"/>
</dbReference>
<dbReference type="Pfam" id="PF00376">
    <property type="entry name" value="MerR"/>
    <property type="match status" value="1"/>
</dbReference>
<evidence type="ECO:0000256" key="4">
    <source>
        <dbReference type="PIRSR" id="PIRSR606118-50"/>
    </source>
</evidence>
<evidence type="ECO:0000313" key="9">
    <source>
        <dbReference type="Proteomes" id="UP000320055"/>
    </source>
</evidence>
<organism evidence="8 9">
    <name type="scientific">Hyella patelloides LEGE 07179</name>
    <dbReference type="NCBI Taxonomy" id="945734"/>
    <lineage>
        <taxon>Bacteria</taxon>
        <taxon>Bacillati</taxon>
        <taxon>Cyanobacteriota</taxon>
        <taxon>Cyanophyceae</taxon>
        <taxon>Pleurocapsales</taxon>
        <taxon>Hyellaceae</taxon>
        <taxon>Hyella</taxon>
    </lineage>
</organism>
<dbReference type="CDD" id="cd03769">
    <property type="entry name" value="SR_IS607_transposase_like"/>
    <property type="match status" value="1"/>
</dbReference>
<evidence type="ECO:0000256" key="2">
    <source>
        <dbReference type="ARBA" id="ARBA00023125"/>
    </source>
</evidence>
<dbReference type="GO" id="GO:0006355">
    <property type="term" value="P:regulation of DNA-templated transcription"/>
    <property type="evidence" value="ECO:0007669"/>
    <property type="project" value="InterPro"/>
</dbReference>
<accession>A0A563VPN4</accession>
<dbReference type="Proteomes" id="UP000320055">
    <property type="component" value="Unassembled WGS sequence"/>
</dbReference>
<dbReference type="GO" id="GO:0003677">
    <property type="term" value="F:DNA binding"/>
    <property type="evidence" value="ECO:0007669"/>
    <property type="project" value="UniProtKB-KW"/>
</dbReference>
<protein>
    <submittedName>
        <fullName evidence="8">Uncharacterized protein</fullName>
    </submittedName>
</protein>
<keyword evidence="1" id="KW-0229">DNA integration</keyword>
<dbReference type="OrthoDB" id="460054at2"/>
<dbReference type="NCBIfam" id="TIGR01764">
    <property type="entry name" value="excise"/>
    <property type="match status" value="1"/>
</dbReference>
<dbReference type="PROSITE" id="PS00397">
    <property type="entry name" value="RECOMBINASES_1"/>
    <property type="match status" value="1"/>
</dbReference>
<reference evidence="8 9" key="1">
    <citation type="submission" date="2019-01" db="EMBL/GenBank/DDBJ databases">
        <authorList>
            <person name="Brito A."/>
        </authorList>
    </citation>
    <scope>NUCLEOTIDE SEQUENCE [LARGE SCALE GENOMIC DNA]</scope>
    <source>
        <strain evidence="8">1</strain>
    </source>
</reference>
<dbReference type="Gene3D" id="1.10.1660.10">
    <property type="match status" value="1"/>
</dbReference>
<feature type="domain" description="Resolvase/invertase-type recombinase catalytic" evidence="7">
    <location>
        <begin position="56"/>
        <end position="202"/>
    </location>
</feature>
<dbReference type="RefSeq" id="WP_144863057.1">
    <property type="nucleotide sequence ID" value="NZ_LR213767.1"/>
</dbReference>
<dbReference type="InterPro" id="IPR000551">
    <property type="entry name" value="MerR-type_HTH_dom"/>
</dbReference>
<dbReference type="Pfam" id="PF00239">
    <property type="entry name" value="Resolvase"/>
    <property type="match status" value="1"/>
</dbReference>
<dbReference type="PROSITE" id="PS50937">
    <property type="entry name" value="HTH_MERR_2"/>
    <property type="match status" value="1"/>
</dbReference>
<dbReference type="NCBIfam" id="NF033518">
    <property type="entry name" value="transpos_IS607"/>
    <property type="match status" value="1"/>
</dbReference>
<dbReference type="PANTHER" id="PTHR36172">
    <property type="match status" value="1"/>
</dbReference>
<sequence length="202" mass="22882">MSNLIGVKEAAELLGVSTKTIRRWEESGKIRSCRTEGGHRRFNVSDLLGNKSDASLTVAYARVSSHDQKSALDRQAMVLEAYCAKQGWSFELIKDLGSGMNYKKKGLIRLIKLLCTYQVERLVLTNKDRLLRFGSELIFMLCEIYGTEVIIINRSEDSTFEEDLASDVLEIITVFSARLYGSRSHKNKALVKELREIADKIK</sequence>
<proteinExistence type="predicted"/>
<name>A0A563VPN4_9CYAN</name>
<keyword evidence="2" id="KW-0238">DNA-binding</keyword>
<feature type="domain" description="HTH merR-type" evidence="6">
    <location>
        <begin position="4"/>
        <end position="47"/>
    </location>
</feature>
<dbReference type="InterPro" id="IPR009061">
    <property type="entry name" value="DNA-bd_dom_put_sf"/>
</dbReference>
<gene>
    <name evidence="8" type="ORF">H1P_20035</name>
</gene>
<dbReference type="PANTHER" id="PTHR36172:SF1">
    <property type="entry name" value="RESOLVASE-RELATED"/>
    <property type="match status" value="1"/>
</dbReference>
<dbReference type="Gene3D" id="1.10.287.2170">
    <property type="match status" value="1"/>
</dbReference>
<feature type="active site" description="O-(5'-phospho-DNA)-serine intermediate" evidence="4 5">
    <location>
        <position position="64"/>
    </location>
</feature>
<dbReference type="InterPro" id="IPR006118">
    <property type="entry name" value="Recombinase_CS"/>
</dbReference>
<dbReference type="SMART" id="SM00857">
    <property type="entry name" value="Resolvase"/>
    <property type="match status" value="1"/>
</dbReference>
<dbReference type="InterPro" id="IPR051491">
    <property type="entry name" value="Recombinase/Transposase-rel"/>
</dbReference>
<dbReference type="InterPro" id="IPR036162">
    <property type="entry name" value="Resolvase-like_N_sf"/>
</dbReference>
<keyword evidence="9" id="KW-1185">Reference proteome</keyword>
<dbReference type="FunFam" id="3.40.50.1390:FF:000002">
    <property type="entry name" value="ORF1 in transposon ISC1904"/>
    <property type="match status" value="1"/>
</dbReference>
<evidence type="ECO:0000256" key="1">
    <source>
        <dbReference type="ARBA" id="ARBA00022908"/>
    </source>
</evidence>
<dbReference type="CDD" id="cd04762">
    <property type="entry name" value="HTH_MerR-trunc"/>
    <property type="match status" value="1"/>
</dbReference>
<dbReference type="InterPro" id="IPR041718">
    <property type="entry name" value="IS607_transposase-like"/>
</dbReference>
<evidence type="ECO:0000256" key="5">
    <source>
        <dbReference type="PROSITE-ProRule" id="PRU10137"/>
    </source>
</evidence>
<dbReference type="GO" id="GO:0000150">
    <property type="term" value="F:DNA strand exchange activity"/>
    <property type="evidence" value="ECO:0007669"/>
    <property type="project" value="InterPro"/>
</dbReference>
<dbReference type="InterPro" id="IPR010093">
    <property type="entry name" value="SinI_DNA-bd"/>
</dbReference>
<dbReference type="AlphaFoldDB" id="A0A563VPN4"/>
<dbReference type="InterPro" id="IPR006119">
    <property type="entry name" value="Resolv_N"/>
</dbReference>
<keyword evidence="3" id="KW-0233">DNA recombination</keyword>
<dbReference type="Gene3D" id="3.40.50.1390">
    <property type="entry name" value="Resolvase, N-terminal catalytic domain"/>
    <property type="match status" value="1"/>
</dbReference>
<evidence type="ECO:0000259" key="7">
    <source>
        <dbReference type="PROSITE" id="PS51736"/>
    </source>
</evidence>
<evidence type="ECO:0000313" key="8">
    <source>
        <dbReference type="EMBL" id="VEP13428.1"/>
    </source>
</evidence>